<dbReference type="GO" id="GO:0016301">
    <property type="term" value="F:kinase activity"/>
    <property type="evidence" value="ECO:0007669"/>
    <property type="project" value="UniProtKB-KW"/>
</dbReference>
<dbReference type="Gene3D" id="3.40.1190.20">
    <property type="match status" value="1"/>
</dbReference>
<keyword evidence="3 4" id="KW-0418">Kinase</keyword>
<evidence type="ECO:0000313" key="7">
    <source>
        <dbReference type="Proteomes" id="UP000654482"/>
    </source>
</evidence>
<proteinExistence type="inferred from homology"/>
<dbReference type="RefSeq" id="WP_194028574.1">
    <property type="nucleotide sequence ID" value="NZ_JADEWZ010000007.1"/>
</dbReference>
<dbReference type="Proteomes" id="UP000654482">
    <property type="component" value="Unassembled WGS sequence"/>
</dbReference>
<dbReference type="InterPro" id="IPR052562">
    <property type="entry name" value="Ketohexokinase-related"/>
</dbReference>
<evidence type="ECO:0000256" key="2">
    <source>
        <dbReference type="ARBA" id="ARBA00022679"/>
    </source>
</evidence>
<reference evidence="6" key="1">
    <citation type="submission" date="2020-10" db="EMBL/GenBank/DDBJ databases">
        <authorList>
            <person name="Castelo-Branco R."/>
            <person name="Eusebio N."/>
            <person name="Adriana R."/>
            <person name="Vieira A."/>
            <person name="Brugerolle De Fraissinette N."/>
            <person name="Rezende De Castro R."/>
            <person name="Schneider M.P."/>
            <person name="Vasconcelos V."/>
            <person name="Leao P.N."/>
        </authorList>
    </citation>
    <scope>NUCLEOTIDE SEQUENCE</scope>
    <source>
        <strain evidence="6">LEGE 07157</strain>
    </source>
</reference>
<feature type="domain" description="Carbohydrate kinase PfkB" evidence="5">
    <location>
        <begin position="4"/>
        <end position="281"/>
    </location>
</feature>
<sequence length="291" mass="31007">MSHHCLFIGMIALDFIYLVEEFPKPNEKIVALEGAIAAGGPATNAAVTCAALGSRATLVGAVGNATHSNLIRADLAAHNVQLLDLATPDCADPPVSSIIVTKSTGDRAVVSLNATRAQIPPQQLPEDLLRGVDLILLDGHQMKLSRAIAPQAKAQNIPIVLDGGSWKPGLEDVLPFVDYAICSGDFYPPNCTNSTEVFAYLSHLNIPHIAITQGEKPIQYRSQGKTGTIEIQKIKAIDTLGAGDIFHGAFAQAILQQPFPDALTTAAQIATYACQFFGTRSFFKNSDFLES</sequence>
<dbReference type="Pfam" id="PF00294">
    <property type="entry name" value="PfkB"/>
    <property type="match status" value="1"/>
</dbReference>
<dbReference type="AlphaFoldDB" id="A0A8J7DLP8"/>
<dbReference type="SUPFAM" id="SSF53613">
    <property type="entry name" value="Ribokinase-like"/>
    <property type="match status" value="1"/>
</dbReference>
<name>A0A8J7DLP8_9CYAN</name>
<evidence type="ECO:0000256" key="4">
    <source>
        <dbReference type="RuleBase" id="RU003704"/>
    </source>
</evidence>
<dbReference type="InterPro" id="IPR002173">
    <property type="entry name" value="Carboh/pur_kinase_PfkB_CS"/>
</dbReference>
<comment type="caution">
    <text evidence="6">The sequence shown here is derived from an EMBL/GenBank/DDBJ whole genome shotgun (WGS) entry which is preliminary data.</text>
</comment>
<comment type="similarity">
    <text evidence="1 4">Belongs to the carbohydrate kinase PfkB family.</text>
</comment>
<dbReference type="PRINTS" id="PR00990">
    <property type="entry name" value="RIBOKINASE"/>
</dbReference>
<accession>A0A8J7DLP8</accession>
<dbReference type="InterPro" id="IPR011611">
    <property type="entry name" value="PfkB_dom"/>
</dbReference>
<organism evidence="6 7">
    <name type="scientific">Lusitaniella coriacea LEGE 07157</name>
    <dbReference type="NCBI Taxonomy" id="945747"/>
    <lineage>
        <taxon>Bacteria</taxon>
        <taxon>Bacillati</taxon>
        <taxon>Cyanobacteriota</taxon>
        <taxon>Cyanophyceae</taxon>
        <taxon>Spirulinales</taxon>
        <taxon>Lusitaniellaceae</taxon>
        <taxon>Lusitaniella</taxon>
    </lineage>
</organism>
<evidence type="ECO:0000256" key="1">
    <source>
        <dbReference type="ARBA" id="ARBA00010688"/>
    </source>
</evidence>
<dbReference type="PANTHER" id="PTHR42774:SF3">
    <property type="entry name" value="KETOHEXOKINASE"/>
    <property type="match status" value="1"/>
</dbReference>
<dbReference type="InterPro" id="IPR002139">
    <property type="entry name" value="Ribo/fructo_kinase"/>
</dbReference>
<evidence type="ECO:0000259" key="5">
    <source>
        <dbReference type="Pfam" id="PF00294"/>
    </source>
</evidence>
<evidence type="ECO:0000313" key="6">
    <source>
        <dbReference type="EMBL" id="MBE9115478.1"/>
    </source>
</evidence>
<evidence type="ECO:0000256" key="3">
    <source>
        <dbReference type="ARBA" id="ARBA00022777"/>
    </source>
</evidence>
<dbReference type="InterPro" id="IPR029056">
    <property type="entry name" value="Ribokinase-like"/>
</dbReference>
<dbReference type="EMBL" id="JADEWZ010000007">
    <property type="protein sequence ID" value="MBE9115478.1"/>
    <property type="molecule type" value="Genomic_DNA"/>
</dbReference>
<keyword evidence="7" id="KW-1185">Reference proteome</keyword>
<gene>
    <name evidence="6" type="ORF">IQ249_06150</name>
</gene>
<dbReference type="PROSITE" id="PS00584">
    <property type="entry name" value="PFKB_KINASES_2"/>
    <property type="match status" value="1"/>
</dbReference>
<dbReference type="CDD" id="cd01945">
    <property type="entry name" value="ribokinase_group_B"/>
    <property type="match status" value="1"/>
</dbReference>
<keyword evidence="2 4" id="KW-0808">Transferase</keyword>
<protein>
    <submittedName>
        <fullName evidence="6">Sugar kinase</fullName>
    </submittedName>
</protein>
<dbReference type="PANTHER" id="PTHR42774">
    <property type="entry name" value="PHOSPHOTRANSFERASE SYSTEM TRANSPORT PROTEIN"/>
    <property type="match status" value="1"/>
</dbReference>